<protein>
    <submittedName>
        <fullName evidence="4">Uncharacterized protein</fullName>
    </submittedName>
</protein>
<evidence type="ECO:0000256" key="3">
    <source>
        <dbReference type="ARBA" id="ARBA00022737"/>
    </source>
</evidence>
<dbReference type="InterPro" id="IPR001611">
    <property type="entry name" value="Leu-rich_rpt"/>
</dbReference>
<sequence length="197" mass="21286">MSDGHRELAEQLSRAAQTRSVTLRDVGLEPDSYDLLRTDTRFADVERLALHHNQLGDSGTAALAANPALTAVTHLELVGNAVGHDGIRALTDSPLRTTVTRLDLSGNPVTPEGFDALADASMPALRELVLRNVRCGGLGALLRAAALDRLTLLDLSENDIADHDREYADWGGPAVYTIPADEVCVELRLRLGYRLDL</sequence>
<dbReference type="PANTHER" id="PTHR24113">
    <property type="entry name" value="RAN GTPASE-ACTIVATING PROTEIN 1"/>
    <property type="match status" value="1"/>
</dbReference>
<accession>A0ABN2DGE9</accession>
<dbReference type="RefSeq" id="WP_344515306.1">
    <property type="nucleotide sequence ID" value="NZ_BAAAQD010000054.1"/>
</dbReference>
<dbReference type="PANTHER" id="PTHR24113:SF12">
    <property type="entry name" value="RAN GTPASE-ACTIVATING PROTEIN 1"/>
    <property type="match status" value="1"/>
</dbReference>
<keyword evidence="2" id="KW-0433">Leucine-rich repeat</keyword>
<keyword evidence="5" id="KW-1185">Reference proteome</keyword>
<dbReference type="Proteomes" id="UP001501470">
    <property type="component" value="Unassembled WGS sequence"/>
</dbReference>
<dbReference type="Pfam" id="PF13516">
    <property type="entry name" value="LRR_6"/>
    <property type="match status" value="3"/>
</dbReference>
<evidence type="ECO:0000256" key="1">
    <source>
        <dbReference type="ARBA" id="ARBA00022468"/>
    </source>
</evidence>
<dbReference type="EMBL" id="BAAAQD010000054">
    <property type="protein sequence ID" value="GAA1575276.1"/>
    <property type="molecule type" value="Genomic_DNA"/>
</dbReference>
<comment type="caution">
    <text evidence="4">The sequence shown here is derived from an EMBL/GenBank/DDBJ whole genome shotgun (WGS) entry which is preliminary data.</text>
</comment>
<dbReference type="SUPFAM" id="SSF52047">
    <property type="entry name" value="RNI-like"/>
    <property type="match status" value="1"/>
</dbReference>
<gene>
    <name evidence="4" type="ORF">GCM10009827_116400</name>
</gene>
<dbReference type="InterPro" id="IPR027038">
    <property type="entry name" value="RanGap"/>
</dbReference>
<evidence type="ECO:0000313" key="4">
    <source>
        <dbReference type="EMBL" id="GAA1575276.1"/>
    </source>
</evidence>
<keyword evidence="3" id="KW-0677">Repeat</keyword>
<proteinExistence type="predicted"/>
<keyword evidence="1" id="KW-0343">GTPase activation</keyword>
<reference evidence="4 5" key="1">
    <citation type="journal article" date="2019" name="Int. J. Syst. Evol. Microbiol.">
        <title>The Global Catalogue of Microorganisms (GCM) 10K type strain sequencing project: providing services to taxonomists for standard genome sequencing and annotation.</title>
        <authorList>
            <consortium name="The Broad Institute Genomics Platform"/>
            <consortium name="The Broad Institute Genome Sequencing Center for Infectious Disease"/>
            <person name="Wu L."/>
            <person name="Ma J."/>
        </authorList>
    </citation>
    <scope>NUCLEOTIDE SEQUENCE [LARGE SCALE GENOMIC DNA]</scope>
    <source>
        <strain evidence="4 5">JCM 15933</strain>
    </source>
</reference>
<organism evidence="4 5">
    <name type="scientific">Dactylosporangium maewongense</name>
    <dbReference type="NCBI Taxonomy" id="634393"/>
    <lineage>
        <taxon>Bacteria</taxon>
        <taxon>Bacillati</taxon>
        <taxon>Actinomycetota</taxon>
        <taxon>Actinomycetes</taxon>
        <taxon>Micromonosporales</taxon>
        <taxon>Micromonosporaceae</taxon>
        <taxon>Dactylosporangium</taxon>
    </lineage>
</organism>
<dbReference type="Gene3D" id="3.80.10.10">
    <property type="entry name" value="Ribonuclease Inhibitor"/>
    <property type="match status" value="1"/>
</dbReference>
<evidence type="ECO:0000256" key="2">
    <source>
        <dbReference type="ARBA" id="ARBA00022614"/>
    </source>
</evidence>
<name>A0ABN2DGE9_9ACTN</name>
<dbReference type="InterPro" id="IPR032675">
    <property type="entry name" value="LRR_dom_sf"/>
</dbReference>
<evidence type="ECO:0000313" key="5">
    <source>
        <dbReference type="Proteomes" id="UP001501470"/>
    </source>
</evidence>